<dbReference type="PANTHER" id="PTHR39335:SF1">
    <property type="entry name" value="BLL4220 PROTEIN"/>
    <property type="match status" value="1"/>
</dbReference>
<name>A0ABU0NHV6_STRRH</name>
<organism evidence="3 4">
    <name type="scientific">Streptomyces rishiriensis</name>
    <dbReference type="NCBI Taxonomy" id="68264"/>
    <lineage>
        <taxon>Bacteria</taxon>
        <taxon>Bacillati</taxon>
        <taxon>Actinomycetota</taxon>
        <taxon>Actinomycetes</taxon>
        <taxon>Kitasatosporales</taxon>
        <taxon>Streptomycetaceae</taxon>
        <taxon>Streptomyces</taxon>
    </lineage>
</organism>
<dbReference type="EMBL" id="JAUSWV010000001">
    <property type="protein sequence ID" value="MDQ0578217.1"/>
    <property type="molecule type" value="Genomic_DNA"/>
</dbReference>
<dbReference type="InterPro" id="IPR005297">
    <property type="entry name" value="Lipoprotein_repeat"/>
</dbReference>
<keyword evidence="4" id="KW-1185">Reference proteome</keyword>
<dbReference type="Proteomes" id="UP001230654">
    <property type="component" value="Unassembled WGS sequence"/>
</dbReference>
<accession>A0ABU0NHV6</accession>
<evidence type="ECO:0000256" key="1">
    <source>
        <dbReference type="SAM" id="MobiDB-lite"/>
    </source>
</evidence>
<dbReference type="Pfam" id="PF03640">
    <property type="entry name" value="Lipoprotein_15"/>
    <property type="match status" value="2"/>
</dbReference>
<protein>
    <submittedName>
        <fullName evidence="3">Lipoprotein with Yx(FWY)xxD motif</fullName>
    </submittedName>
</protein>
<feature type="chain" id="PRO_5045959973" evidence="2">
    <location>
        <begin position="23"/>
        <end position="329"/>
    </location>
</feature>
<dbReference type="PANTHER" id="PTHR39335">
    <property type="entry name" value="BLL4220 PROTEIN"/>
    <property type="match status" value="1"/>
</dbReference>
<dbReference type="PROSITE" id="PS51257">
    <property type="entry name" value="PROKAR_LIPOPROTEIN"/>
    <property type="match status" value="1"/>
</dbReference>
<evidence type="ECO:0000313" key="3">
    <source>
        <dbReference type="EMBL" id="MDQ0578217.1"/>
    </source>
</evidence>
<comment type="caution">
    <text evidence="3">The sequence shown here is derived from an EMBL/GenBank/DDBJ whole genome shotgun (WGS) entry which is preliminary data.</text>
</comment>
<evidence type="ECO:0000313" key="4">
    <source>
        <dbReference type="Proteomes" id="UP001230654"/>
    </source>
</evidence>
<keyword evidence="2" id="KW-0732">Signal</keyword>
<feature type="compositionally biased region" description="Gly residues" evidence="1">
    <location>
        <begin position="210"/>
        <end position="225"/>
    </location>
</feature>
<evidence type="ECO:0000256" key="2">
    <source>
        <dbReference type="SAM" id="SignalP"/>
    </source>
</evidence>
<feature type="signal peptide" evidence="2">
    <location>
        <begin position="1"/>
        <end position="22"/>
    </location>
</feature>
<dbReference type="RefSeq" id="WP_307160856.1">
    <property type="nucleotide sequence ID" value="NZ_JAUSWV010000001.1"/>
</dbReference>
<sequence>MYRTRIATVAATLMAGALLLTACGGGDEQAAKNSETSVAADEVNFKDGTAKQNKADLSTGDFAANAAPAKKQSSPVIRNWVQLSAASAGDLDPVVTNAAGFVLYRFDKDTPGKSNCFDACEQIWPPYLVKPGGKVFIDGIKKSDVGFIRRGKGFQLTLGKAPLYLFSKDLQPGDTNGQGVGGTWFGVTPDGKRSGEDGGEVAEPEIEESGNGGATGGNGSAGGETKGTKLVARSQDGLYKFTDDPNDSESAVGTVSGRGCKNTSLGGAISSISPDDDQSVGKPIKLWDGPDCTGKSLLLESGVSANLAAQNFDNKTRSVFIGEFATATQ</sequence>
<gene>
    <name evidence="3" type="ORF">QF030_000395</name>
</gene>
<feature type="compositionally biased region" description="Acidic residues" evidence="1">
    <location>
        <begin position="197"/>
        <end position="208"/>
    </location>
</feature>
<feature type="region of interest" description="Disordered" evidence="1">
    <location>
        <begin position="176"/>
        <end position="226"/>
    </location>
</feature>
<proteinExistence type="predicted"/>
<keyword evidence="3" id="KW-0449">Lipoprotein</keyword>
<reference evidence="3 4" key="1">
    <citation type="submission" date="2023-07" db="EMBL/GenBank/DDBJ databases">
        <title>Comparative genomics of wheat-associated soil bacteria to identify genetic determinants of phenazine resistance.</title>
        <authorList>
            <person name="Mouncey N."/>
        </authorList>
    </citation>
    <scope>NUCLEOTIDE SEQUENCE [LARGE SCALE GENOMIC DNA]</scope>
    <source>
        <strain evidence="3 4">B2I6</strain>
    </source>
</reference>